<dbReference type="Proteomes" id="UP000291189">
    <property type="component" value="Unassembled WGS sequence"/>
</dbReference>
<dbReference type="EMBL" id="SDPU01000021">
    <property type="protein sequence ID" value="RYU12388.1"/>
    <property type="molecule type" value="Genomic_DNA"/>
</dbReference>
<proteinExistence type="predicted"/>
<evidence type="ECO:0000313" key="2">
    <source>
        <dbReference type="EMBL" id="RYU12388.1"/>
    </source>
</evidence>
<comment type="caution">
    <text evidence="2">The sequence shown here is derived from an EMBL/GenBank/DDBJ whole genome shotgun (WGS) entry which is preliminary data.</text>
</comment>
<keyword evidence="1" id="KW-0812">Transmembrane</keyword>
<organism evidence="2 3">
    <name type="scientific">Nocardioides iriomotensis</name>
    <dbReference type="NCBI Taxonomy" id="715784"/>
    <lineage>
        <taxon>Bacteria</taxon>
        <taxon>Bacillati</taxon>
        <taxon>Actinomycetota</taxon>
        <taxon>Actinomycetes</taxon>
        <taxon>Propionibacteriales</taxon>
        <taxon>Nocardioidaceae</taxon>
        <taxon>Nocardioides</taxon>
    </lineage>
</organism>
<feature type="transmembrane region" description="Helical" evidence="1">
    <location>
        <begin position="16"/>
        <end position="34"/>
    </location>
</feature>
<sequence length="98" mass="10904">MGVSAVGQSGLSTRSVRSMLVVIFVLLAAAIYFYGPMVAPGMERAAADECNEYAGGNFRSYRLDWVSWPDADPHWSCWDARNPEVRAVDLGWWTNPFS</sequence>
<reference evidence="2 3" key="1">
    <citation type="submission" date="2019-01" db="EMBL/GenBank/DDBJ databases">
        <title>Nocardioides guangzhouensis sp. nov., an actinobacterium isolated from soil.</title>
        <authorList>
            <person name="Fu Y."/>
            <person name="Cai Y."/>
            <person name="Lin Z."/>
            <person name="Chen P."/>
        </authorList>
    </citation>
    <scope>NUCLEOTIDE SEQUENCE [LARGE SCALE GENOMIC DNA]</scope>
    <source>
        <strain evidence="2 3">NBRC 105384</strain>
    </source>
</reference>
<dbReference type="AlphaFoldDB" id="A0A4Q5J3W4"/>
<name>A0A4Q5J3W4_9ACTN</name>
<protein>
    <submittedName>
        <fullName evidence="2">Uncharacterized protein</fullName>
    </submittedName>
</protein>
<gene>
    <name evidence="2" type="ORF">ETU37_10300</name>
</gene>
<evidence type="ECO:0000313" key="3">
    <source>
        <dbReference type="Proteomes" id="UP000291189"/>
    </source>
</evidence>
<evidence type="ECO:0000256" key="1">
    <source>
        <dbReference type="SAM" id="Phobius"/>
    </source>
</evidence>
<keyword evidence="1" id="KW-0472">Membrane</keyword>
<dbReference type="RefSeq" id="WP_129987214.1">
    <property type="nucleotide sequence ID" value="NZ_SDPU01000021.1"/>
</dbReference>
<accession>A0A4Q5J3W4</accession>
<keyword evidence="1" id="KW-1133">Transmembrane helix</keyword>
<dbReference type="OrthoDB" id="9899320at2"/>
<keyword evidence="3" id="KW-1185">Reference proteome</keyword>